<dbReference type="CDD" id="cd17910">
    <property type="entry name" value="CheC_ClassII"/>
    <property type="match status" value="1"/>
</dbReference>
<dbReference type="SMART" id="SM00448">
    <property type="entry name" value="REC"/>
    <property type="match status" value="1"/>
</dbReference>
<dbReference type="PROSITE" id="PS50110">
    <property type="entry name" value="RESPONSE_REGULATORY"/>
    <property type="match status" value="1"/>
</dbReference>
<dbReference type="CDD" id="cd17593">
    <property type="entry name" value="REC_CheC-like"/>
    <property type="match status" value="1"/>
</dbReference>
<dbReference type="PANTHER" id="PTHR44591:SF24">
    <property type="entry name" value="PROTEIN-GLUTAMATE METHYLESTERASE_PROTEIN-GLUTAMINE GLUTAMINASE 1"/>
    <property type="match status" value="1"/>
</dbReference>
<dbReference type="Gene3D" id="3.40.50.2300">
    <property type="match status" value="1"/>
</dbReference>
<evidence type="ECO:0000256" key="3">
    <source>
        <dbReference type="PROSITE-ProRule" id="PRU00169"/>
    </source>
</evidence>
<accession>A0AAW7XNP5</accession>
<dbReference type="Gene3D" id="3.40.1550.10">
    <property type="entry name" value="CheC-like"/>
    <property type="match status" value="1"/>
</dbReference>
<comment type="caution">
    <text evidence="5">The sequence shown here is derived from an EMBL/GenBank/DDBJ whole genome shotgun (WGS) entry which is preliminary data.</text>
</comment>
<gene>
    <name evidence="5" type="ORF">Q4490_13715</name>
</gene>
<dbReference type="Pfam" id="PF00072">
    <property type="entry name" value="Response_reg"/>
    <property type="match status" value="1"/>
</dbReference>
<dbReference type="PANTHER" id="PTHR44591">
    <property type="entry name" value="STRESS RESPONSE REGULATOR PROTEIN 1"/>
    <property type="match status" value="1"/>
</dbReference>
<protein>
    <submittedName>
        <fullName evidence="5">Response regulator</fullName>
    </submittedName>
</protein>
<dbReference type="RefSeq" id="WP_303551404.1">
    <property type="nucleotide sequence ID" value="NZ_JAUOPG010000009.1"/>
</dbReference>
<feature type="modified residue" description="4-aspartylphosphate" evidence="3">
    <location>
        <position position="55"/>
    </location>
</feature>
<evidence type="ECO:0000259" key="4">
    <source>
        <dbReference type="PROSITE" id="PS50110"/>
    </source>
</evidence>
<proteinExistence type="predicted"/>
<evidence type="ECO:0000256" key="1">
    <source>
        <dbReference type="ARBA" id="ARBA00022500"/>
    </source>
</evidence>
<evidence type="ECO:0000256" key="2">
    <source>
        <dbReference type="ARBA" id="ARBA00022553"/>
    </source>
</evidence>
<dbReference type="AlphaFoldDB" id="A0AAW7XNP5"/>
<dbReference type="InterPro" id="IPR011006">
    <property type="entry name" value="CheY-like_superfamily"/>
</dbReference>
<dbReference type="Proteomes" id="UP001169862">
    <property type="component" value="Unassembled WGS sequence"/>
</dbReference>
<feature type="domain" description="Response regulatory" evidence="4">
    <location>
        <begin position="6"/>
        <end position="120"/>
    </location>
</feature>
<dbReference type="SUPFAM" id="SSF103039">
    <property type="entry name" value="CheC-like"/>
    <property type="match status" value="1"/>
</dbReference>
<keyword evidence="1" id="KW-0145">Chemotaxis</keyword>
<dbReference type="EMBL" id="JAUOPG010000009">
    <property type="protein sequence ID" value="MDO6454627.1"/>
    <property type="molecule type" value="Genomic_DNA"/>
</dbReference>
<dbReference type="InterPro" id="IPR050595">
    <property type="entry name" value="Bact_response_regulator"/>
</dbReference>
<keyword evidence="2 3" id="KW-0597">Phosphoprotein</keyword>
<name>A0AAW7XNP5_9GAMM</name>
<evidence type="ECO:0000313" key="6">
    <source>
        <dbReference type="Proteomes" id="UP001169862"/>
    </source>
</evidence>
<evidence type="ECO:0000313" key="5">
    <source>
        <dbReference type="EMBL" id="MDO6454627.1"/>
    </source>
</evidence>
<organism evidence="5 6">
    <name type="scientific">Neptunomonas phycophila</name>
    <dbReference type="NCBI Taxonomy" id="1572645"/>
    <lineage>
        <taxon>Bacteria</taxon>
        <taxon>Pseudomonadati</taxon>
        <taxon>Pseudomonadota</taxon>
        <taxon>Gammaproteobacteria</taxon>
        <taxon>Oceanospirillales</taxon>
        <taxon>Oceanospirillaceae</taxon>
        <taxon>Neptunomonas</taxon>
    </lineage>
</organism>
<dbReference type="SUPFAM" id="SSF52172">
    <property type="entry name" value="CheY-like"/>
    <property type="match status" value="1"/>
</dbReference>
<dbReference type="GO" id="GO:0000160">
    <property type="term" value="P:phosphorelay signal transduction system"/>
    <property type="evidence" value="ECO:0007669"/>
    <property type="project" value="InterPro"/>
</dbReference>
<dbReference type="InterPro" id="IPR028976">
    <property type="entry name" value="CheC-like_sf"/>
</dbReference>
<reference evidence="5" key="1">
    <citation type="submission" date="2023-07" db="EMBL/GenBank/DDBJ databases">
        <title>Genome content predicts the carbon catabolic preferences of heterotrophic bacteria.</title>
        <authorList>
            <person name="Gralka M."/>
        </authorList>
    </citation>
    <scope>NUCLEOTIDE SEQUENCE</scope>
    <source>
        <strain evidence="5">I2M16</strain>
    </source>
</reference>
<dbReference type="GO" id="GO:0006935">
    <property type="term" value="P:chemotaxis"/>
    <property type="evidence" value="ECO:0007669"/>
    <property type="project" value="UniProtKB-KW"/>
</dbReference>
<dbReference type="InterPro" id="IPR001789">
    <property type="entry name" value="Sig_transdc_resp-reg_receiver"/>
</dbReference>
<sequence>MNTPIPVVICDDSSLARKHMARSLQGWNVDITFASNGLEALEAIQNGLGHLVFLDLNMPIMDGYQVLERIQRDDLPTLVLVVSGDIQPDATKRVKSLGALDFIKKPINEQIVSDILHQYGLLQELSPNSEQPKRHNPIDTTIDLQSYYQEIANVAMGRAGDRLARLLGVFIHLPIPRVRLISINELAMTLQTHIQREASATVSQGFVGSGIAGEALLLFTETSIKDMATLMRYDDALTPEAEREILIDLANVLSGAFINSLALQLDVNFSQGPPSIIGLHGNLPDMDTQQKNWEKTLSIEIGYRIGEKTISCDLLLLFTEDSLTTMNNRAKFFETL</sequence>